<gene>
    <name evidence="1" type="ORF">EVAR_50046_1</name>
</gene>
<name>A0A4C1XIZ6_EUMVA</name>
<keyword evidence="2" id="KW-1185">Reference proteome</keyword>
<evidence type="ECO:0000313" key="2">
    <source>
        <dbReference type="Proteomes" id="UP000299102"/>
    </source>
</evidence>
<organism evidence="1 2">
    <name type="scientific">Eumeta variegata</name>
    <name type="common">Bagworm moth</name>
    <name type="synonym">Eumeta japonica</name>
    <dbReference type="NCBI Taxonomy" id="151549"/>
    <lineage>
        <taxon>Eukaryota</taxon>
        <taxon>Metazoa</taxon>
        <taxon>Ecdysozoa</taxon>
        <taxon>Arthropoda</taxon>
        <taxon>Hexapoda</taxon>
        <taxon>Insecta</taxon>
        <taxon>Pterygota</taxon>
        <taxon>Neoptera</taxon>
        <taxon>Endopterygota</taxon>
        <taxon>Lepidoptera</taxon>
        <taxon>Glossata</taxon>
        <taxon>Ditrysia</taxon>
        <taxon>Tineoidea</taxon>
        <taxon>Psychidae</taxon>
        <taxon>Oiketicinae</taxon>
        <taxon>Eumeta</taxon>
    </lineage>
</organism>
<comment type="caution">
    <text evidence="1">The sequence shown here is derived from an EMBL/GenBank/DDBJ whole genome shotgun (WGS) entry which is preliminary data.</text>
</comment>
<reference evidence="1 2" key="1">
    <citation type="journal article" date="2019" name="Commun. Biol.">
        <title>The bagworm genome reveals a unique fibroin gene that provides high tensile strength.</title>
        <authorList>
            <person name="Kono N."/>
            <person name="Nakamura H."/>
            <person name="Ohtoshi R."/>
            <person name="Tomita M."/>
            <person name="Numata K."/>
            <person name="Arakawa K."/>
        </authorList>
    </citation>
    <scope>NUCLEOTIDE SEQUENCE [LARGE SCALE GENOMIC DNA]</scope>
</reference>
<protein>
    <submittedName>
        <fullName evidence="1">Uncharacterized protein</fullName>
    </submittedName>
</protein>
<dbReference type="AlphaFoldDB" id="A0A4C1XIZ6"/>
<sequence>MELLKYSSEQRCCNLGILLTLDHLRYVSVRVIRTRAIRGYALKSARAHERRAQPFTDQWNGAAAEVLSSNWESAQTRPCTPVLAVRVVGQVARRVTADSALI</sequence>
<evidence type="ECO:0000313" key="1">
    <source>
        <dbReference type="EMBL" id="GBP63090.1"/>
    </source>
</evidence>
<accession>A0A4C1XIZ6</accession>
<dbReference type="EMBL" id="BGZK01000858">
    <property type="protein sequence ID" value="GBP63090.1"/>
    <property type="molecule type" value="Genomic_DNA"/>
</dbReference>
<proteinExistence type="predicted"/>
<dbReference type="Proteomes" id="UP000299102">
    <property type="component" value="Unassembled WGS sequence"/>
</dbReference>